<organism evidence="2 3">
    <name type="scientific">Clostridium folliculivorans</name>
    <dbReference type="NCBI Taxonomy" id="2886038"/>
    <lineage>
        <taxon>Bacteria</taxon>
        <taxon>Bacillati</taxon>
        <taxon>Bacillota</taxon>
        <taxon>Clostridia</taxon>
        <taxon>Eubacteriales</taxon>
        <taxon>Clostridiaceae</taxon>
        <taxon>Clostridium</taxon>
    </lineage>
</organism>
<keyword evidence="1" id="KW-0472">Membrane</keyword>
<comment type="caution">
    <text evidence="2">The sequence shown here is derived from an EMBL/GenBank/DDBJ whole genome shotgun (WGS) entry which is preliminary data.</text>
</comment>
<proteinExistence type="predicted"/>
<gene>
    <name evidence="2" type="ORF">CFOLD11_07730</name>
</gene>
<keyword evidence="1" id="KW-0812">Transmembrane</keyword>
<keyword evidence="1" id="KW-1133">Transmembrane helix</keyword>
<name>A0A9W5XZN9_9CLOT</name>
<protein>
    <submittedName>
        <fullName evidence="2">Uncharacterized protein</fullName>
    </submittedName>
</protein>
<dbReference type="Proteomes" id="UP001057868">
    <property type="component" value="Unassembled WGS sequence"/>
</dbReference>
<evidence type="ECO:0000313" key="2">
    <source>
        <dbReference type="EMBL" id="GKU23947.1"/>
    </source>
</evidence>
<dbReference type="AlphaFoldDB" id="A0A9W5XZN9"/>
<evidence type="ECO:0000256" key="1">
    <source>
        <dbReference type="SAM" id="Phobius"/>
    </source>
</evidence>
<sequence length="69" mass="8249">MIAVKHYNEIKDNLNLIRIKPCIIEKVALYLYMAFVLFRTFIYFVIAIFTLIYKTLLILKLKVLPYSFS</sequence>
<accession>A0A9W5XZN9</accession>
<feature type="transmembrane region" description="Helical" evidence="1">
    <location>
        <begin position="29"/>
        <end position="53"/>
    </location>
</feature>
<reference evidence="2" key="1">
    <citation type="journal article" date="2023" name="Int. J. Syst. Evol. Microbiol.">
        <title>&lt;i&gt;Clostridium folliculivorans&lt;/i&gt; sp. nov., isolated from soil samples of an organic paddy in Japan.</title>
        <authorList>
            <person name="Tazawa J."/>
            <person name="Kobayashi H."/>
            <person name="Tanizawa Y."/>
            <person name="Uchino A."/>
            <person name="Tanaka F."/>
            <person name="Urashima Y."/>
            <person name="Miura S."/>
            <person name="Sakamoto M."/>
            <person name="Ohkuma M."/>
            <person name="Tohno M."/>
        </authorList>
    </citation>
    <scope>NUCLEOTIDE SEQUENCE</scope>
    <source>
        <strain evidence="2">D1-1</strain>
    </source>
</reference>
<dbReference type="EMBL" id="BQXY01000001">
    <property type="protein sequence ID" value="GKU23947.1"/>
    <property type="molecule type" value="Genomic_DNA"/>
</dbReference>
<keyword evidence="3" id="KW-1185">Reference proteome</keyword>
<evidence type="ECO:0000313" key="3">
    <source>
        <dbReference type="Proteomes" id="UP001057868"/>
    </source>
</evidence>